<dbReference type="Proteomes" id="UP001326110">
    <property type="component" value="Chromosome"/>
</dbReference>
<reference evidence="2 3" key="1">
    <citation type="submission" date="2023-11" db="EMBL/GenBank/DDBJ databases">
        <title>MicrobeMod: A computational toolkit for identifying prokaryotic methylation and restriction-modification with nanopore sequencing.</title>
        <authorList>
            <person name="Crits-Christoph A."/>
            <person name="Kang S.C."/>
            <person name="Lee H."/>
            <person name="Ostrov N."/>
        </authorList>
    </citation>
    <scope>NUCLEOTIDE SEQUENCE [LARGE SCALE GENOMIC DNA]</scope>
    <source>
        <strain evidence="2 3">ATCC 25935</strain>
    </source>
</reference>
<feature type="signal peptide" evidence="1">
    <location>
        <begin position="1"/>
        <end position="18"/>
    </location>
</feature>
<gene>
    <name evidence="2" type="ORF">SR858_06630</name>
</gene>
<proteinExistence type="predicted"/>
<evidence type="ECO:0000313" key="2">
    <source>
        <dbReference type="EMBL" id="WQH06007.1"/>
    </source>
</evidence>
<dbReference type="RefSeq" id="WP_019921958.1">
    <property type="nucleotide sequence ID" value="NZ_CP140152.1"/>
</dbReference>
<organism evidence="2 3">
    <name type="scientific">Duganella zoogloeoides</name>
    <dbReference type="NCBI Taxonomy" id="75659"/>
    <lineage>
        <taxon>Bacteria</taxon>
        <taxon>Pseudomonadati</taxon>
        <taxon>Pseudomonadota</taxon>
        <taxon>Betaproteobacteria</taxon>
        <taxon>Burkholderiales</taxon>
        <taxon>Oxalobacteraceae</taxon>
        <taxon>Telluria group</taxon>
        <taxon>Duganella</taxon>
    </lineage>
</organism>
<keyword evidence="3" id="KW-1185">Reference proteome</keyword>
<dbReference type="GeneID" id="43163689"/>
<accession>A0ABZ0Y3M4</accession>
<dbReference type="Pfam" id="PF12276">
    <property type="entry name" value="DUF3617"/>
    <property type="match status" value="1"/>
</dbReference>
<dbReference type="EMBL" id="CP140152">
    <property type="protein sequence ID" value="WQH06007.1"/>
    <property type="molecule type" value="Genomic_DNA"/>
</dbReference>
<sequence length="178" mass="18472">MKHIAIMLTALAALSANAQTAPAIKPGTWETSSKVSTADIQTNAALDMAMQQLGNLPPAQKAQMDAFLAKNGVSSPTVGTDGAIAVRACVTPEMAARKGLPLNQKGQCTSTSTPIAGGYDVSFTCKDPVSNGRGTVKFVDDRNYTMVMDVSTTATGAQHDVKINSTGRWVSATCPAKP</sequence>
<protein>
    <submittedName>
        <fullName evidence="2">DUF3617 domain-containing protein</fullName>
    </submittedName>
</protein>
<evidence type="ECO:0000313" key="3">
    <source>
        <dbReference type="Proteomes" id="UP001326110"/>
    </source>
</evidence>
<name>A0ABZ0Y3M4_9BURK</name>
<keyword evidence="1" id="KW-0732">Signal</keyword>
<feature type="chain" id="PRO_5046134721" evidence="1">
    <location>
        <begin position="19"/>
        <end position="178"/>
    </location>
</feature>
<dbReference type="InterPro" id="IPR022061">
    <property type="entry name" value="DUF3617"/>
</dbReference>
<evidence type="ECO:0000256" key="1">
    <source>
        <dbReference type="SAM" id="SignalP"/>
    </source>
</evidence>